<organism evidence="11 12">
    <name type="scientific">Candidatus Staskawiczbacteria bacterium RIFOXYB1_FULL_37_44</name>
    <dbReference type="NCBI Taxonomy" id="1802223"/>
    <lineage>
        <taxon>Bacteria</taxon>
        <taxon>Candidatus Staskawicziibacteriota</taxon>
    </lineage>
</organism>
<feature type="domain" description="Aminoacyl-transfer RNA synthetases class-II family profile" evidence="10">
    <location>
        <begin position="38"/>
        <end position="326"/>
    </location>
</feature>
<evidence type="ECO:0000256" key="9">
    <source>
        <dbReference type="ARBA" id="ARBA00047671"/>
    </source>
</evidence>
<dbReference type="SUPFAM" id="SSF55681">
    <property type="entry name" value="Class II aaRS and biotin synthetases"/>
    <property type="match status" value="1"/>
</dbReference>
<dbReference type="PANTHER" id="PTHR42753:SF2">
    <property type="entry name" value="PROLINE--TRNA LIGASE"/>
    <property type="match status" value="1"/>
</dbReference>
<evidence type="ECO:0000256" key="7">
    <source>
        <dbReference type="ARBA" id="ARBA00023146"/>
    </source>
</evidence>
<evidence type="ECO:0000256" key="5">
    <source>
        <dbReference type="ARBA" id="ARBA00022840"/>
    </source>
</evidence>
<keyword evidence="7" id="KW-0030">Aminoacyl-tRNA synthetase</keyword>
<dbReference type="GO" id="GO:0005524">
    <property type="term" value="F:ATP binding"/>
    <property type="evidence" value="ECO:0007669"/>
    <property type="project" value="UniProtKB-KW"/>
</dbReference>
<dbReference type="InterPro" id="IPR004154">
    <property type="entry name" value="Anticodon-bd"/>
</dbReference>
<dbReference type="EC" id="6.1.1.15" evidence="1"/>
<dbReference type="GO" id="GO:0006433">
    <property type="term" value="P:prolyl-tRNA aminoacylation"/>
    <property type="evidence" value="ECO:0007669"/>
    <property type="project" value="InterPro"/>
</dbReference>
<dbReference type="InterPro" id="IPR045864">
    <property type="entry name" value="aa-tRNA-synth_II/BPL/LPL"/>
</dbReference>
<dbReference type="Gene3D" id="3.40.50.800">
    <property type="entry name" value="Anticodon-binding domain"/>
    <property type="match status" value="1"/>
</dbReference>
<protein>
    <recommendedName>
        <fullName evidence="2">Proline--tRNA ligase</fullName>
        <ecNumber evidence="1">6.1.1.15</ecNumber>
    </recommendedName>
    <alternativeName>
        <fullName evidence="8">Prolyl-tRNA synthetase</fullName>
    </alternativeName>
</protein>
<sequence length="425" mass="48289">MLQSKIFSKTNKNKLAEGESVSNDLLARAGFIDQLMAGVFSFLPLGFLVLKNIEKIIRENMENAGGQEILMPVLQPKENWLKTGRWTSLDVLFKLKGSGDKEYALGATHEEVVSPLAKKVIFSYRDLPMSVFQIQTKFRDELRAKSGILRTREFLMKDMYSFHASQEDLDKYYDKIIKVYFNIFKELGIRNKTYLTLASGGSFSKYSHEFQMVTEAGEDLIYICQKCKTAINKEIFFEIKNCPNCNNLNKFSAQGGPASGWEEKKAVEVGNIFKLGTKYSAPFDLKFRDKDASEKPVIMGCYGIGLSRALGAVVEANCDEKGIMWPKKIAPFTGHLIELKSKRKIVKNTAQKIYQDLKKEGIKVLYDDREDKSAGEKFAEADLIGIPLRIIVSEKTLEKKSVEIKERGKNIVKFVKIKQLIKIFK</sequence>
<dbReference type="EMBL" id="MHPJ01000012">
    <property type="protein sequence ID" value="OGZ78837.1"/>
    <property type="molecule type" value="Genomic_DNA"/>
</dbReference>
<dbReference type="InterPro" id="IPR006195">
    <property type="entry name" value="aa-tRNA-synth_II"/>
</dbReference>
<dbReference type="PRINTS" id="PR01046">
    <property type="entry name" value="TRNASYNTHPRO"/>
</dbReference>
<dbReference type="InterPro" id="IPR036621">
    <property type="entry name" value="Anticodon-bd_dom_sf"/>
</dbReference>
<keyword evidence="4" id="KW-0547">Nucleotide-binding</keyword>
<name>A0A1G2IW71_9BACT</name>
<dbReference type="GO" id="GO:0004827">
    <property type="term" value="F:proline-tRNA ligase activity"/>
    <property type="evidence" value="ECO:0007669"/>
    <property type="project" value="UniProtKB-EC"/>
</dbReference>
<evidence type="ECO:0000256" key="8">
    <source>
        <dbReference type="ARBA" id="ARBA00029731"/>
    </source>
</evidence>
<dbReference type="SUPFAM" id="SSF52954">
    <property type="entry name" value="Class II aaRS ABD-related"/>
    <property type="match status" value="1"/>
</dbReference>
<dbReference type="PROSITE" id="PS50862">
    <property type="entry name" value="AA_TRNA_LIGASE_II"/>
    <property type="match status" value="1"/>
</dbReference>
<dbReference type="PANTHER" id="PTHR42753">
    <property type="entry name" value="MITOCHONDRIAL RIBOSOME PROTEIN L39/PROLYL-TRNA LIGASE FAMILY MEMBER"/>
    <property type="match status" value="1"/>
</dbReference>
<gene>
    <name evidence="11" type="ORF">A2358_01030</name>
</gene>
<evidence type="ECO:0000256" key="1">
    <source>
        <dbReference type="ARBA" id="ARBA00012831"/>
    </source>
</evidence>
<dbReference type="Gene3D" id="3.30.930.10">
    <property type="entry name" value="Bira Bifunctional Protein, Domain 2"/>
    <property type="match status" value="1"/>
</dbReference>
<dbReference type="InterPro" id="IPR044140">
    <property type="entry name" value="ProRS_anticodon_short"/>
</dbReference>
<keyword evidence="5" id="KW-0067">ATP-binding</keyword>
<reference evidence="11 12" key="1">
    <citation type="journal article" date="2016" name="Nat. Commun.">
        <title>Thousands of microbial genomes shed light on interconnected biogeochemical processes in an aquifer system.</title>
        <authorList>
            <person name="Anantharaman K."/>
            <person name="Brown C.T."/>
            <person name="Hug L.A."/>
            <person name="Sharon I."/>
            <person name="Castelle C.J."/>
            <person name="Probst A.J."/>
            <person name="Thomas B.C."/>
            <person name="Singh A."/>
            <person name="Wilkins M.J."/>
            <person name="Karaoz U."/>
            <person name="Brodie E.L."/>
            <person name="Williams K.H."/>
            <person name="Hubbard S.S."/>
            <person name="Banfield J.F."/>
        </authorList>
    </citation>
    <scope>NUCLEOTIDE SEQUENCE [LARGE SCALE GENOMIC DNA]</scope>
</reference>
<comment type="catalytic activity">
    <reaction evidence="9">
        <text>tRNA(Pro) + L-proline + ATP = L-prolyl-tRNA(Pro) + AMP + diphosphate</text>
        <dbReference type="Rhea" id="RHEA:14305"/>
        <dbReference type="Rhea" id="RHEA-COMP:9700"/>
        <dbReference type="Rhea" id="RHEA-COMP:9702"/>
        <dbReference type="ChEBI" id="CHEBI:30616"/>
        <dbReference type="ChEBI" id="CHEBI:33019"/>
        <dbReference type="ChEBI" id="CHEBI:60039"/>
        <dbReference type="ChEBI" id="CHEBI:78442"/>
        <dbReference type="ChEBI" id="CHEBI:78532"/>
        <dbReference type="ChEBI" id="CHEBI:456215"/>
        <dbReference type="EC" id="6.1.1.15"/>
    </reaction>
</comment>
<evidence type="ECO:0000256" key="3">
    <source>
        <dbReference type="ARBA" id="ARBA00022598"/>
    </source>
</evidence>
<dbReference type="GO" id="GO:0005829">
    <property type="term" value="C:cytosol"/>
    <property type="evidence" value="ECO:0007669"/>
    <property type="project" value="TreeGrafter"/>
</dbReference>
<evidence type="ECO:0000313" key="12">
    <source>
        <dbReference type="Proteomes" id="UP000178650"/>
    </source>
</evidence>
<evidence type="ECO:0000256" key="6">
    <source>
        <dbReference type="ARBA" id="ARBA00022917"/>
    </source>
</evidence>
<dbReference type="CDD" id="cd00861">
    <property type="entry name" value="ProRS_anticodon_short"/>
    <property type="match status" value="1"/>
</dbReference>
<dbReference type="InterPro" id="IPR050062">
    <property type="entry name" value="Pro-tRNA_synthetase"/>
</dbReference>
<evidence type="ECO:0000313" key="11">
    <source>
        <dbReference type="EMBL" id="OGZ78837.1"/>
    </source>
</evidence>
<dbReference type="Proteomes" id="UP000178650">
    <property type="component" value="Unassembled WGS sequence"/>
</dbReference>
<dbReference type="AlphaFoldDB" id="A0A1G2IW71"/>
<keyword evidence="3" id="KW-0436">Ligase</keyword>
<evidence type="ECO:0000259" key="10">
    <source>
        <dbReference type="PROSITE" id="PS50862"/>
    </source>
</evidence>
<comment type="caution">
    <text evidence="11">The sequence shown here is derived from an EMBL/GenBank/DDBJ whole genome shotgun (WGS) entry which is preliminary data.</text>
</comment>
<evidence type="ECO:0000256" key="4">
    <source>
        <dbReference type="ARBA" id="ARBA00022741"/>
    </source>
</evidence>
<dbReference type="InterPro" id="IPR002314">
    <property type="entry name" value="aa-tRNA-synt_IIb"/>
</dbReference>
<dbReference type="Pfam" id="PF00587">
    <property type="entry name" value="tRNA-synt_2b"/>
    <property type="match status" value="1"/>
</dbReference>
<accession>A0A1G2IW71</accession>
<dbReference type="InterPro" id="IPR002316">
    <property type="entry name" value="Pro-tRNA-ligase_IIa"/>
</dbReference>
<dbReference type="STRING" id="1802223.A2358_01030"/>
<proteinExistence type="predicted"/>
<dbReference type="Pfam" id="PF03129">
    <property type="entry name" value="HGTP_anticodon"/>
    <property type="match status" value="1"/>
</dbReference>
<evidence type="ECO:0000256" key="2">
    <source>
        <dbReference type="ARBA" id="ARBA00019110"/>
    </source>
</evidence>
<keyword evidence="6" id="KW-0648">Protein biosynthesis</keyword>